<comment type="caution">
    <text evidence="3">The sequence shown here is derived from an EMBL/GenBank/DDBJ whole genome shotgun (WGS) entry which is preliminary data.</text>
</comment>
<dbReference type="Pfam" id="PF21516">
    <property type="entry name" value="YqeH-like_C"/>
    <property type="match status" value="1"/>
</dbReference>
<sequence length="217" mass="23966">VSGTISFCTSFFSLGVTLHVCQTRRAADLLERKAGDFFYPPHSREDVDRIGPLVRHRVKVFGSSDRAWDDIVIGGMGWLALSGYGSKELDVWVPQGVKVFRRPSLLPQEMRNRGVTRFHANHRARTPRIRRKKKAIVRARKDKELRDSLRAEQALAEAERAAPIGTSEGASFVDDDLDLGPGYTLVGLDGEPRELASGGALPADLEVDAAPRGDFQT</sequence>
<feature type="domain" description="NOA1/YqeH-like C-terminal" evidence="2">
    <location>
        <begin position="9"/>
        <end position="105"/>
    </location>
</feature>
<feature type="non-terminal residue" evidence="3">
    <location>
        <position position="217"/>
    </location>
</feature>
<protein>
    <recommendedName>
        <fullName evidence="2">NOA1/YqeH-like C-terminal domain-containing protein</fullName>
    </recommendedName>
</protein>
<accession>A0ABN9VHZ1</accession>
<evidence type="ECO:0000259" key="2">
    <source>
        <dbReference type="Pfam" id="PF21516"/>
    </source>
</evidence>
<proteinExistence type="predicted"/>
<evidence type="ECO:0000313" key="3">
    <source>
        <dbReference type="EMBL" id="CAK0872847.1"/>
    </source>
</evidence>
<evidence type="ECO:0000256" key="1">
    <source>
        <dbReference type="SAM" id="MobiDB-lite"/>
    </source>
</evidence>
<feature type="region of interest" description="Disordered" evidence="1">
    <location>
        <begin position="189"/>
        <end position="217"/>
    </location>
</feature>
<gene>
    <name evidence="3" type="ORF">PCOR1329_LOCUS58203</name>
</gene>
<organism evidence="3 4">
    <name type="scientific">Prorocentrum cordatum</name>
    <dbReference type="NCBI Taxonomy" id="2364126"/>
    <lineage>
        <taxon>Eukaryota</taxon>
        <taxon>Sar</taxon>
        <taxon>Alveolata</taxon>
        <taxon>Dinophyceae</taxon>
        <taxon>Prorocentrales</taxon>
        <taxon>Prorocentraceae</taxon>
        <taxon>Prorocentrum</taxon>
    </lineage>
</organism>
<evidence type="ECO:0000313" key="4">
    <source>
        <dbReference type="Proteomes" id="UP001189429"/>
    </source>
</evidence>
<dbReference type="InterPro" id="IPR048422">
    <property type="entry name" value="NOA1/YqeH-like_C"/>
</dbReference>
<dbReference type="PANTHER" id="PTHR46434">
    <property type="entry name" value="GENETIC INTERACTOR OF PROHIBITINS 3, MITOCHONDRIAL"/>
    <property type="match status" value="1"/>
</dbReference>
<dbReference type="PANTHER" id="PTHR46434:SF1">
    <property type="entry name" value="GENETIC INTERACTOR OF PROHIBITINS 3, MITOCHONDRIAL"/>
    <property type="match status" value="1"/>
</dbReference>
<dbReference type="InterPro" id="IPR050896">
    <property type="entry name" value="Mito_lipid_metab_GTPase"/>
</dbReference>
<dbReference type="EMBL" id="CAUYUJ010017210">
    <property type="protein sequence ID" value="CAK0872847.1"/>
    <property type="molecule type" value="Genomic_DNA"/>
</dbReference>
<name>A0ABN9VHZ1_9DINO</name>
<keyword evidence="4" id="KW-1185">Reference proteome</keyword>
<reference evidence="3" key="1">
    <citation type="submission" date="2023-10" db="EMBL/GenBank/DDBJ databases">
        <authorList>
            <person name="Chen Y."/>
            <person name="Shah S."/>
            <person name="Dougan E. K."/>
            <person name="Thang M."/>
            <person name="Chan C."/>
        </authorList>
    </citation>
    <scope>NUCLEOTIDE SEQUENCE [LARGE SCALE GENOMIC DNA]</scope>
</reference>
<dbReference type="Proteomes" id="UP001189429">
    <property type="component" value="Unassembled WGS sequence"/>
</dbReference>
<feature type="non-terminal residue" evidence="3">
    <location>
        <position position="1"/>
    </location>
</feature>